<organism evidence="1 2">
    <name type="scientific">Tetrapyrgos nigripes</name>
    <dbReference type="NCBI Taxonomy" id="182062"/>
    <lineage>
        <taxon>Eukaryota</taxon>
        <taxon>Fungi</taxon>
        <taxon>Dikarya</taxon>
        <taxon>Basidiomycota</taxon>
        <taxon>Agaricomycotina</taxon>
        <taxon>Agaricomycetes</taxon>
        <taxon>Agaricomycetidae</taxon>
        <taxon>Agaricales</taxon>
        <taxon>Marasmiineae</taxon>
        <taxon>Marasmiaceae</taxon>
        <taxon>Tetrapyrgos</taxon>
    </lineage>
</organism>
<dbReference type="Proteomes" id="UP000559256">
    <property type="component" value="Unassembled WGS sequence"/>
</dbReference>
<dbReference type="AlphaFoldDB" id="A0A8H5EZ38"/>
<accession>A0A8H5EZ38</accession>
<dbReference type="EMBL" id="JAACJM010000462">
    <property type="protein sequence ID" value="KAF5317905.1"/>
    <property type="molecule type" value="Genomic_DNA"/>
</dbReference>
<keyword evidence="2" id="KW-1185">Reference proteome</keyword>
<sequence>MSQIRFPSGTTDLEVNEKLQIRFAEMYSNFITDMVFEDAGPDNYLDRVHPSVYGFFVKIEFSFGRMQEVFVWDWITDRECAKTIMEAIQKYRSRFGRGEEEIEGQSTLFARCLEVRGQLPASDSDLDLDSEDVQGEGDETAEKCIVSLHEDVGI</sequence>
<comment type="caution">
    <text evidence="1">The sequence shown here is derived from an EMBL/GenBank/DDBJ whole genome shotgun (WGS) entry which is preliminary data.</text>
</comment>
<gene>
    <name evidence="1" type="ORF">D9758_017805</name>
</gene>
<proteinExistence type="predicted"/>
<name>A0A8H5EZ38_9AGAR</name>
<evidence type="ECO:0000313" key="1">
    <source>
        <dbReference type="EMBL" id="KAF5317905.1"/>
    </source>
</evidence>
<protein>
    <submittedName>
        <fullName evidence="1">Uncharacterized protein</fullName>
    </submittedName>
</protein>
<reference evidence="1 2" key="1">
    <citation type="journal article" date="2020" name="ISME J.">
        <title>Uncovering the hidden diversity of litter-decomposition mechanisms in mushroom-forming fungi.</title>
        <authorList>
            <person name="Floudas D."/>
            <person name="Bentzer J."/>
            <person name="Ahren D."/>
            <person name="Johansson T."/>
            <person name="Persson P."/>
            <person name="Tunlid A."/>
        </authorList>
    </citation>
    <scope>NUCLEOTIDE SEQUENCE [LARGE SCALE GENOMIC DNA]</scope>
    <source>
        <strain evidence="1 2">CBS 291.85</strain>
    </source>
</reference>
<evidence type="ECO:0000313" key="2">
    <source>
        <dbReference type="Proteomes" id="UP000559256"/>
    </source>
</evidence>